<evidence type="ECO:0000313" key="1">
    <source>
        <dbReference type="EMBL" id="KAK3611912.1"/>
    </source>
</evidence>
<reference evidence="1" key="1">
    <citation type="journal article" date="2021" name="Genome Biol. Evol.">
        <title>A High-Quality Reference Genome for a Parasitic Bivalve with Doubly Uniparental Inheritance (Bivalvia: Unionida).</title>
        <authorList>
            <person name="Smith C.H."/>
        </authorList>
    </citation>
    <scope>NUCLEOTIDE SEQUENCE</scope>
    <source>
        <strain evidence="1">CHS0354</strain>
    </source>
</reference>
<gene>
    <name evidence="1" type="ORF">CHS0354_013980</name>
</gene>
<evidence type="ECO:0000313" key="2">
    <source>
        <dbReference type="Proteomes" id="UP001195483"/>
    </source>
</evidence>
<dbReference type="AlphaFoldDB" id="A0AAE0WGF6"/>
<comment type="caution">
    <text evidence="1">The sequence shown here is derived from an EMBL/GenBank/DDBJ whole genome shotgun (WGS) entry which is preliminary data.</text>
</comment>
<proteinExistence type="predicted"/>
<reference evidence="1" key="2">
    <citation type="journal article" date="2021" name="Genome Biol. Evol.">
        <title>Developing a high-quality reference genome for a parasitic bivalve with doubly uniparental inheritance (Bivalvia: Unionida).</title>
        <authorList>
            <person name="Smith C.H."/>
        </authorList>
    </citation>
    <scope>NUCLEOTIDE SEQUENCE</scope>
    <source>
        <strain evidence="1">CHS0354</strain>
        <tissue evidence="1">Mantle</tissue>
    </source>
</reference>
<dbReference type="EMBL" id="JAEAOA010000858">
    <property type="protein sequence ID" value="KAK3611912.1"/>
    <property type="molecule type" value="Genomic_DNA"/>
</dbReference>
<reference evidence="1" key="3">
    <citation type="submission" date="2023-05" db="EMBL/GenBank/DDBJ databases">
        <authorList>
            <person name="Smith C.H."/>
        </authorList>
    </citation>
    <scope>NUCLEOTIDE SEQUENCE</scope>
    <source>
        <strain evidence="1">CHS0354</strain>
        <tissue evidence="1">Mantle</tissue>
    </source>
</reference>
<sequence>MGYTISIIIGHEQPWSIQLGSSSDMMDNQRRPPHVKGSINVKNIFYLMEWYLYHASVLYSCVMSNREIWRVSGYTHRIVITYGINRHFHFTNIFQNGMSSWSIHKGAWNVVKSNFKGHLAYIGLNTCCGYQNRLWKERCII</sequence>
<protein>
    <submittedName>
        <fullName evidence="1">Uncharacterized protein</fullName>
    </submittedName>
</protein>
<dbReference type="Proteomes" id="UP001195483">
    <property type="component" value="Unassembled WGS sequence"/>
</dbReference>
<keyword evidence="2" id="KW-1185">Reference proteome</keyword>
<organism evidence="1 2">
    <name type="scientific">Potamilus streckersoni</name>
    <dbReference type="NCBI Taxonomy" id="2493646"/>
    <lineage>
        <taxon>Eukaryota</taxon>
        <taxon>Metazoa</taxon>
        <taxon>Spiralia</taxon>
        <taxon>Lophotrochozoa</taxon>
        <taxon>Mollusca</taxon>
        <taxon>Bivalvia</taxon>
        <taxon>Autobranchia</taxon>
        <taxon>Heteroconchia</taxon>
        <taxon>Palaeoheterodonta</taxon>
        <taxon>Unionida</taxon>
        <taxon>Unionoidea</taxon>
        <taxon>Unionidae</taxon>
        <taxon>Ambleminae</taxon>
        <taxon>Lampsilini</taxon>
        <taxon>Potamilus</taxon>
    </lineage>
</organism>
<name>A0AAE0WGF6_9BIVA</name>
<accession>A0AAE0WGF6</accession>